<name>A0A916NUE8_9MICO</name>
<evidence type="ECO:0000313" key="2">
    <source>
        <dbReference type="Proteomes" id="UP000693892"/>
    </source>
</evidence>
<accession>A0A916NUE8</accession>
<organism evidence="1 2">
    <name type="scientific">Leucobacter soli</name>
    <dbReference type="NCBI Taxonomy" id="2812850"/>
    <lineage>
        <taxon>Bacteria</taxon>
        <taxon>Bacillati</taxon>
        <taxon>Actinomycetota</taxon>
        <taxon>Actinomycetes</taxon>
        <taxon>Micrococcales</taxon>
        <taxon>Microbacteriaceae</taxon>
        <taxon>Leucobacter</taxon>
    </lineage>
</organism>
<evidence type="ECO:0000313" key="1">
    <source>
        <dbReference type="EMBL" id="CAG7596456.1"/>
    </source>
</evidence>
<comment type="caution">
    <text evidence="1">The sequence shown here is derived from an EMBL/GenBank/DDBJ whole genome shotgun (WGS) entry which is preliminary data.</text>
</comment>
<protein>
    <recommendedName>
        <fullName evidence="3">Acyl-CoA thioester hydrolase</fullName>
    </recommendedName>
</protein>
<proteinExistence type="predicted"/>
<dbReference type="RefSeq" id="WP_218113720.1">
    <property type="nucleotide sequence ID" value="NZ_CAJVAP010000001.1"/>
</dbReference>
<evidence type="ECO:0008006" key="3">
    <source>
        <dbReference type="Google" id="ProtNLM"/>
    </source>
</evidence>
<dbReference type="PANTHER" id="PTHR31793">
    <property type="entry name" value="4-HYDROXYBENZOYL-COA THIOESTERASE FAMILY MEMBER"/>
    <property type="match status" value="1"/>
</dbReference>
<dbReference type="Proteomes" id="UP000693892">
    <property type="component" value="Unassembled WGS sequence"/>
</dbReference>
<gene>
    <name evidence="1" type="ORF">LEUCIP111803_00088</name>
</gene>
<dbReference type="InterPro" id="IPR050563">
    <property type="entry name" value="4-hydroxybenzoyl-CoA_TE"/>
</dbReference>
<dbReference type="PANTHER" id="PTHR31793:SF24">
    <property type="entry name" value="LONG-CHAIN ACYL-COA THIOESTERASE FADM"/>
    <property type="match status" value="1"/>
</dbReference>
<sequence>MARVHVDIELRWGDQDAYAHINNAAYARYLEEARVRVFELGSARERTGMEHHFRVDGRSGMKTLVANQQIEFLRVLEYSARPVTVELWIGKLGGSSLEIHYEILDNSVVDGESIDGSEPDRTVVARAITTIVVVDGETLRPVRLTAEGRASIVPWQDEPLVLRRS</sequence>
<dbReference type="CDD" id="cd00586">
    <property type="entry name" value="4HBT"/>
    <property type="match status" value="1"/>
</dbReference>
<dbReference type="AlphaFoldDB" id="A0A916NUE8"/>
<reference evidence="1" key="1">
    <citation type="submission" date="2021-06" db="EMBL/GenBank/DDBJ databases">
        <authorList>
            <person name="Criscuolo A."/>
        </authorList>
    </citation>
    <scope>NUCLEOTIDE SEQUENCE</scope>
    <source>
        <strain evidence="1">CIP111803</strain>
    </source>
</reference>
<dbReference type="Pfam" id="PF13279">
    <property type="entry name" value="4HBT_2"/>
    <property type="match status" value="1"/>
</dbReference>
<keyword evidence="2" id="KW-1185">Reference proteome</keyword>
<dbReference type="GO" id="GO:0047617">
    <property type="term" value="F:fatty acyl-CoA hydrolase activity"/>
    <property type="evidence" value="ECO:0007669"/>
    <property type="project" value="TreeGrafter"/>
</dbReference>
<dbReference type="EMBL" id="CAJVAP010000001">
    <property type="protein sequence ID" value="CAG7596456.1"/>
    <property type="molecule type" value="Genomic_DNA"/>
</dbReference>